<evidence type="ECO:0000256" key="4">
    <source>
        <dbReference type="ARBA" id="ARBA00022982"/>
    </source>
</evidence>
<dbReference type="InParanoid" id="D8ICC3"/>
<evidence type="ECO:0000256" key="3">
    <source>
        <dbReference type="ARBA" id="ARBA00022723"/>
    </source>
</evidence>
<evidence type="ECO:0000313" key="8">
    <source>
        <dbReference type="Proteomes" id="UP000000332"/>
    </source>
</evidence>
<evidence type="ECO:0000256" key="5">
    <source>
        <dbReference type="ARBA" id="ARBA00023004"/>
    </source>
</evidence>
<dbReference type="CDD" id="cd01041">
    <property type="entry name" value="Rubrerythrin"/>
    <property type="match status" value="1"/>
</dbReference>
<evidence type="ECO:0000313" key="7">
    <source>
        <dbReference type="EMBL" id="ADK30796.1"/>
    </source>
</evidence>
<dbReference type="SUPFAM" id="SSF47240">
    <property type="entry name" value="Ferritin-like"/>
    <property type="match status" value="1"/>
</dbReference>
<dbReference type="HOGENOM" id="CLU_095256_0_0_12"/>
<gene>
    <name evidence="7" type="primary">rbr</name>
    <name evidence="7" type="ordered locus">BP951000_0798</name>
</gene>
<dbReference type="eggNOG" id="COG1592">
    <property type="taxonomic scope" value="Bacteria"/>
</dbReference>
<dbReference type="GO" id="GO:0046872">
    <property type="term" value="F:metal ion binding"/>
    <property type="evidence" value="ECO:0007669"/>
    <property type="project" value="UniProtKB-KW"/>
</dbReference>
<keyword evidence="3" id="KW-0479">Metal-binding</keyword>
<dbReference type="STRING" id="759914.BP951000_0798"/>
<dbReference type="SUPFAM" id="SSF57802">
    <property type="entry name" value="Rubredoxin-like"/>
    <property type="match status" value="1"/>
</dbReference>
<dbReference type="InterPro" id="IPR003251">
    <property type="entry name" value="Rr_diiron-bd_dom"/>
</dbReference>
<dbReference type="Proteomes" id="UP000000332">
    <property type="component" value="Chromosome"/>
</dbReference>
<organism evidence="7 8">
    <name type="scientific">Brachyspira pilosicoli (strain ATCC BAA-1826 / 95/1000)</name>
    <dbReference type="NCBI Taxonomy" id="759914"/>
    <lineage>
        <taxon>Bacteria</taxon>
        <taxon>Pseudomonadati</taxon>
        <taxon>Spirochaetota</taxon>
        <taxon>Spirochaetia</taxon>
        <taxon>Brachyspirales</taxon>
        <taxon>Brachyspiraceae</taxon>
        <taxon>Brachyspira</taxon>
    </lineage>
</organism>
<dbReference type="Gene3D" id="1.20.1260.10">
    <property type="match status" value="1"/>
</dbReference>
<dbReference type="AlphaFoldDB" id="D8ICC3"/>
<name>D8ICC3_BRAP9</name>
<keyword evidence="5" id="KW-0408">Iron</keyword>
<dbReference type="KEGG" id="bpo:BP951000_0798"/>
<feature type="domain" description="Ferritin-like diiron" evidence="6">
    <location>
        <begin position="7"/>
        <end position="137"/>
    </location>
</feature>
<sequence>MEDNNMDLKNSKTSENLKTAFIGEAMARCKYIYYAEKAREDGMESLALAFEKASRNEQEHGKLWFERYLGILSKEENLQDAIAGETYESTEMYLNFAKTAKEEGFNDIAILFEHVAKIEEGHKKMFESFLGDKSKEAPKWQCQKCGYIHTESKAPKRCPVCEQYRVGGIN</sequence>
<dbReference type="InterPro" id="IPR052364">
    <property type="entry name" value="Rubrerythrin"/>
</dbReference>
<accession>D8ICC3</accession>
<dbReference type="InterPro" id="IPR048574">
    <property type="entry name" value="RUBY_RBDX"/>
</dbReference>
<proteinExistence type="predicted"/>
<dbReference type="InterPro" id="IPR009078">
    <property type="entry name" value="Ferritin-like_SF"/>
</dbReference>
<dbReference type="InterPro" id="IPR012347">
    <property type="entry name" value="Ferritin-like"/>
</dbReference>
<evidence type="ECO:0000256" key="1">
    <source>
        <dbReference type="ARBA" id="ARBA00001965"/>
    </source>
</evidence>
<dbReference type="PROSITE" id="PS50905">
    <property type="entry name" value="FERRITIN_LIKE"/>
    <property type="match status" value="1"/>
</dbReference>
<reference evidence="7 8" key="1">
    <citation type="journal article" date="2010" name="PLoS ONE">
        <title>The complete genome sequence of the pathogenic intestinal spirochete Brachyspira pilosicoli and comparison with other Brachyspira genomes.</title>
        <authorList>
            <person name="Wanchanthuek P."/>
            <person name="Bellgard M.I."/>
            <person name="La T."/>
            <person name="Ryan K."/>
            <person name="Moolhuijzen P."/>
            <person name="Chapman B."/>
            <person name="Black M."/>
            <person name="Schibeci D."/>
            <person name="Hunter A."/>
            <person name="Barrero R."/>
            <person name="Phillips N.D."/>
            <person name="Hampson D.J."/>
        </authorList>
    </citation>
    <scope>NUCLEOTIDE SEQUENCE [LARGE SCALE GENOMIC DNA]</scope>
    <source>
        <strain evidence="8">ATCC BAA-1826 / 95/1000</strain>
    </source>
</reference>
<dbReference type="Pfam" id="PF02915">
    <property type="entry name" value="Rubrerythrin"/>
    <property type="match status" value="2"/>
</dbReference>
<keyword evidence="2" id="KW-0813">Transport</keyword>
<dbReference type="InterPro" id="IPR009040">
    <property type="entry name" value="Ferritin-like_diiron"/>
</dbReference>
<comment type="cofactor">
    <cofactor evidence="1">
        <name>Fe(3+)</name>
        <dbReference type="ChEBI" id="CHEBI:29034"/>
    </cofactor>
</comment>
<protein>
    <submittedName>
        <fullName evidence="7">Rubrerythrin</fullName>
    </submittedName>
</protein>
<dbReference type="CDD" id="cd00350">
    <property type="entry name" value="rubredoxin_like"/>
    <property type="match status" value="1"/>
</dbReference>
<dbReference type="PANTHER" id="PTHR43865">
    <property type="entry name" value="RUBRERYTHRIN-RELATED"/>
    <property type="match status" value="1"/>
</dbReference>
<dbReference type="EMBL" id="CP002025">
    <property type="protein sequence ID" value="ADK30796.1"/>
    <property type="molecule type" value="Genomic_DNA"/>
</dbReference>
<dbReference type="Gene3D" id="2.20.28.10">
    <property type="match status" value="1"/>
</dbReference>
<dbReference type="Pfam" id="PF21349">
    <property type="entry name" value="RUBY_RBDX"/>
    <property type="match status" value="1"/>
</dbReference>
<evidence type="ECO:0000259" key="6">
    <source>
        <dbReference type="PROSITE" id="PS50905"/>
    </source>
</evidence>
<keyword evidence="8" id="KW-1185">Reference proteome</keyword>
<keyword evidence="4" id="KW-0249">Electron transport</keyword>
<dbReference type="GO" id="GO:0016491">
    <property type="term" value="F:oxidoreductase activity"/>
    <property type="evidence" value="ECO:0007669"/>
    <property type="project" value="InterPro"/>
</dbReference>
<evidence type="ECO:0000256" key="2">
    <source>
        <dbReference type="ARBA" id="ARBA00022448"/>
    </source>
</evidence>
<dbReference type="PANTHER" id="PTHR43865:SF1">
    <property type="entry name" value="RUBRERYTHRIN-RELATED"/>
    <property type="match status" value="1"/>
</dbReference>